<dbReference type="InterPro" id="IPR051053">
    <property type="entry name" value="ECH/Chromodomain_protein"/>
</dbReference>
<dbReference type="Pfam" id="PF07929">
    <property type="entry name" value="PRiA4_ORF3"/>
    <property type="match status" value="1"/>
</dbReference>
<dbReference type="Gene3D" id="3.90.226.10">
    <property type="entry name" value="2-enoyl-CoA Hydratase, Chain A, domain 1"/>
    <property type="match status" value="1"/>
</dbReference>
<dbReference type="PANTHER" id="PTHR43684">
    <property type="match status" value="1"/>
</dbReference>
<evidence type="ECO:0000259" key="1">
    <source>
        <dbReference type="Pfam" id="PF07929"/>
    </source>
</evidence>
<dbReference type="GO" id="GO:0005782">
    <property type="term" value="C:peroxisomal matrix"/>
    <property type="evidence" value="ECO:0007669"/>
    <property type="project" value="TreeGrafter"/>
</dbReference>
<dbReference type="Pfam" id="PF00378">
    <property type="entry name" value="ECH_1"/>
    <property type="match status" value="1"/>
</dbReference>
<gene>
    <name evidence="2" type="ORF">BOTNAR_0016g00150</name>
</gene>
<dbReference type="InterPro" id="IPR029045">
    <property type="entry name" value="ClpP/crotonase-like_dom_sf"/>
</dbReference>
<dbReference type="OrthoDB" id="245563at2759"/>
<dbReference type="STRING" id="278944.A0A4Z1JC20"/>
<dbReference type="CDD" id="cd06558">
    <property type="entry name" value="crotonase-like"/>
    <property type="match status" value="1"/>
</dbReference>
<organism evidence="2 3">
    <name type="scientific">Botryotinia narcissicola</name>
    <dbReference type="NCBI Taxonomy" id="278944"/>
    <lineage>
        <taxon>Eukaryota</taxon>
        <taxon>Fungi</taxon>
        <taxon>Dikarya</taxon>
        <taxon>Ascomycota</taxon>
        <taxon>Pezizomycotina</taxon>
        <taxon>Leotiomycetes</taxon>
        <taxon>Helotiales</taxon>
        <taxon>Sclerotiniaceae</taxon>
        <taxon>Botryotinia</taxon>
    </lineage>
</organism>
<dbReference type="SUPFAM" id="SSF52096">
    <property type="entry name" value="ClpP/crotonase"/>
    <property type="match status" value="1"/>
</dbReference>
<comment type="caution">
    <text evidence="2">The sequence shown here is derived from an EMBL/GenBank/DDBJ whole genome shotgun (WGS) entry which is preliminary data.</text>
</comment>
<sequence length="695" mass="77632">MSGFRKSYFLIEAKCSDGVFGVPERHDTAYCYCCGEEEGRNVAEDEVLKHLDLDVWSTILEDGALSGKKEYANAAEKKITYLSKFASSLELMRSIIDHTKVFILALNGPAVGAGAAWFPGVADIVLASSSTYLSIPFSALGLVPECGSAISLTQSMGVHRANEFLMFGGKLSTDDILSFGIANRIFETEGFGDKVIKYLEEILKTNDGKSMMEAKRLQNLPLRDSRILAVYNSIDALAERFVDGAPFERFEAKRKQMEGADCQTKDWPTHKATCRRQNYILKVDLFPRHFTNPRISRTLSCPATASFADLHNALQVAFDWKNCHLYDFEVLDHNETMGSEHRLVMKPMLCKITDLDTLDSDSDSAKDSKRTKLYQILDGERTTGKTIHYMYDFGDGWEHVITCSERADPTTNFVVLGGEGHGCAEDVGGYSGWVDLIAAYESDEPTEHQRHLMSWFENQAHNKDPRGLRGAAKYAWDKDRINAILNELDTSKLPGHSTAILLVSLAKESWFDQMYASVLTELRSKAMIKEVTDGASAMKCIEETQNFGTIIVTDAAIMEPEFVAISRKLVEYAKAGGILIFGFLMSSLTEPPKFEELMKSYGLDWKFGDYTRETYDINKMADLNKKYNLMPYSMKAVSLKNTRPEDRVYFGPGRDKNQSPAVFAKYGSSGGRIGWIGDVNGEEETTTLLLAMCGL</sequence>
<dbReference type="PANTHER" id="PTHR43684:SF3">
    <property type="entry name" value="PEROXISOMAL D3,D2-ENOYL-COA ISOMERASE"/>
    <property type="match status" value="1"/>
</dbReference>
<dbReference type="SUPFAM" id="SSF159941">
    <property type="entry name" value="MM3350-like"/>
    <property type="match status" value="1"/>
</dbReference>
<protein>
    <recommendedName>
        <fullName evidence="1">Plasmid pRiA4b Orf3-like domain-containing protein</fullName>
    </recommendedName>
</protein>
<proteinExistence type="predicted"/>
<dbReference type="CDD" id="cd03143">
    <property type="entry name" value="A4_beta-galactosidase_middle_domain"/>
    <property type="match status" value="1"/>
</dbReference>
<keyword evidence="3" id="KW-1185">Reference proteome</keyword>
<evidence type="ECO:0000313" key="2">
    <source>
        <dbReference type="EMBL" id="TGO69020.1"/>
    </source>
</evidence>
<dbReference type="GO" id="GO:0006635">
    <property type="term" value="P:fatty acid beta-oxidation"/>
    <property type="evidence" value="ECO:0007669"/>
    <property type="project" value="TreeGrafter"/>
</dbReference>
<dbReference type="EMBL" id="PQXJ01000016">
    <property type="protein sequence ID" value="TGO69020.1"/>
    <property type="molecule type" value="Genomic_DNA"/>
</dbReference>
<accession>A0A4Z1JC20</accession>
<dbReference type="InterPro" id="IPR012912">
    <property type="entry name" value="Plasmid_pRiA4b_Orf3-like"/>
</dbReference>
<dbReference type="InterPro" id="IPR001753">
    <property type="entry name" value="Enoyl-CoA_hydra/iso"/>
</dbReference>
<evidence type="ECO:0000313" key="3">
    <source>
        <dbReference type="Proteomes" id="UP000297452"/>
    </source>
</evidence>
<feature type="domain" description="Plasmid pRiA4b Orf3-like" evidence="1">
    <location>
        <begin position="279"/>
        <end position="459"/>
    </location>
</feature>
<dbReference type="Gene3D" id="3.10.290.30">
    <property type="entry name" value="MM3350-like"/>
    <property type="match status" value="1"/>
</dbReference>
<name>A0A4Z1JC20_9HELO</name>
<dbReference type="AlphaFoldDB" id="A0A4Z1JC20"/>
<dbReference type="Proteomes" id="UP000297452">
    <property type="component" value="Unassembled WGS sequence"/>
</dbReference>
<reference evidence="2 3" key="1">
    <citation type="submission" date="2017-12" db="EMBL/GenBank/DDBJ databases">
        <title>Comparative genomics of Botrytis spp.</title>
        <authorList>
            <person name="Valero-Jimenez C.A."/>
            <person name="Tapia P."/>
            <person name="Veloso J."/>
            <person name="Silva-Moreno E."/>
            <person name="Staats M."/>
            <person name="Valdes J.H."/>
            <person name="Van Kan J.A.L."/>
        </authorList>
    </citation>
    <scope>NUCLEOTIDE SEQUENCE [LARGE SCALE GENOMIC DNA]</scope>
    <source>
        <strain evidence="2 3">MUCL2120</strain>
    </source>
</reference>
<dbReference type="InterPro" id="IPR024047">
    <property type="entry name" value="MM3350-like_sf"/>
</dbReference>